<dbReference type="Pfam" id="PF14475">
    <property type="entry name" value="Mso1_Sec1_bdg"/>
    <property type="match status" value="1"/>
</dbReference>
<comment type="caution">
    <text evidence="3">The sequence shown here is derived from an EMBL/GenBank/DDBJ whole genome shotgun (WGS) entry which is preliminary data.</text>
</comment>
<keyword evidence="4" id="KW-1185">Reference proteome</keyword>
<protein>
    <recommendedName>
        <fullName evidence="2">Mso1 N-terminal domain-containing protein</fullName>
    </recommendedName>
</protein>
<dbReference type="InterPro" id="IPR028095">
    <property type="entry name" value="Mso1_N_dom"/>
</dbReference>
<feature type="region of interest" description="Disordered" evidence="1">
    <location>
        <begin position="202"/>
        <end position="232"/>
    </location>
</feature>
<feature type="compositionally biased region" description="Polar residues" evidence="1">
    <location>
        <begin position="202"/>
        <end position="213"/>
    </location>
</feature>
<dbReference type="EMBL" id="BAABUK010000035">
    <property type="protein sequence ID" value="GAA5816779.1"/>
    <property type="molecule type" value="Genomic_DNA"/>
</dbReference>
<accession>A0ABP9ZCI9</accession>
<reference evidence="3 4" key="1">
    <citation type="submission" date="2024-04" db="EMBL/GenBank/DDBJ databases">
        <title>genome sequences of Mucor flavus KT1a and Helicostylum pulchrum KT1b strains isolated from the surface of a dry-aged beef.</title>
        <authorList>
            <person name="Toyotome T."/>
            <person name="Hosono M."/>
            <person name="Torimaru M."/>
            <person name="Fukuda K."/>
            <person name="Mikami N."/>
        </authorList>
    </citation>
    <scope>NUCLEOTIDE SEQUENCE [LARGE SCALE GENOMIC DNA]</scope>
    <source>
        <strain evidence="3 4">KT1a</strain>
    </source>
</reference>
<feature type="compositionally biased region" description="Polar residues" evidence="1">
    <location>
        <begin position="263"/>
        <end position="294"/>
    </location>
</feature>
<proteinExistence type="predicted"/>
<name>A0ABP9ZCI9_9FUNG</name>
<feature type="compositionally biased region" description="Basic and acidic residues" evidence="1">
    <location>
        <begin position="247"/>
        <end position="260"/>
    </location>
</feature>
<evidence type="ECO:0000256" key="1">
    <source>
        <dbReference type="SAM" id="MobiDB-lite"/>
    </source>
</evidence>
<feature type="region of interest" description="Disordered" evidence="1">
    <location>
        <begin position="246"/>
        <end position="294"/>
    </location>
</feature>
<evidence type="ECO:0000259" key="2">
    <source>
        <dbReference type="Pfam" id="PF14475"/>
    </source>
</evidence>
<dbReference type="Proteomes" id="UP001473302">
    <property type="component" value="Unassembled WGS sequence"/>
</dbReference>
<sequence length="294" mass="33584">MGLRNDYRVSKIIVLCKDCGQDVGLYPARHECSNVKRPHLPTLCSTTDTQWEDVPDLIKSGPTSATVTRQASDSSIESGKWNFFRSSTVKNDESSYYVSNLKNSSSCNDIKDITTGKKLWGKVKENEKWKELVSEKKEDSTKQSGKLWSRIMQATMSNSLEEAGPESDDEDWEGETHVSRILREYYESKNKPLPAWLFEQETSAHTPSTQIKRTSGRRLWHQDNNTPPTSAREREIEALRNPTISRTRSERTINSTKDDFTFGSVSPKRTNTTRLPARSYNNNIPSSVRSQNYF</sequence>
<organism evidence="3 4">
    <name type="scientific">Mucor flavus</name>
    <dbReference type="NCBI Taxonomy" id="439312"/>
    <lineage>
        <taxon>Eukaryota</taxon>
        <taxon>Fungi</taxon>
        <taxon>Fungi incertae sedis</taxon>
        <taxon>Mucoromycota</taxon>
        <taxon>Mucoromycotina</taxon>
        <taxon>Mucoromycetes</taxon>
        <taxon>Mucorales</taxon>
        <taxon>Mucorineae</taxon>
        <taxon>Mucoraceae</taxon>
        <taxon>Mucor</taxon>
    </lineage>
</organism>
<evidence type="ECO:0000313" key="4">
    <source>
        <dbReference type="Proteomes" id="UP001473302"/>
    </source>
</evidence>
<gene>
    <name evidence="3" type="ORF">MFLAVUS_010312</name>
</gene>
<feature type="domain" description="Mso1 N-terminal" evidence="2">
    <location>
        <begin position="165"/>
        <end position="197"/>
    </location>
</feature>
<evidence type="ECO:0000313" key="3">
    <source>
        <dbReference type="EMBL" id="GAA5816779.1"/>
    </source>
</evidence>